<comment type="caution">
    <text evidence="2">The sequence shown here is derived from an EMBL/GenBank/DDBJ whole genome shotgun (WGS) entry which is preliminary data.</text>
</comment>
<dbReference type="KEGG" id="cwa:CwatDRAFT_1002"/>
<evidence type="ECO:0000256" key="1">
    <source>
        <dbReference type="ARBA" id="ARBA00023125"/>
    </source>
</evidence>
<dbReference type="Proteomes" id="UP000003922">
    <property type="component" value="Unassembled WGS sequence"/>
</dbReference>
<name>Q4BW52_CROWT</name>
<dbReference type="InterPro" id="IPR010095">
    <property type="entry name" value="Cas12f1-like_TNB"/>
</dbReference>
<sequence>MMGKSKTKRKTKKKKPNSMLRTDVWKLKVKSVEKKLLLLTVAEYRRFLKALVFIVNAEWKLMGNLTDKEKVNYLEKSIHVTSQNTQIKYLYYQKVIDKYPSFRKFPSYLRRAAIADALGIVSSFQTRYREWQSGIRKYRKVRPPRLTAMCQSYPALYKGQQVKYNDDYRNVSLKIWNGSDWVWLEEIPVKGHGLNRHKVIGNQLKSPALVVNSKTCQLSMPVKIKPVKKEDSDYVCSVDLGINNAATCSIVGQDGTVKARKFINPARDIDRRNKRRMMINQKSKQTHKKTKQKFVKGFCRGLYRKSSNINLEISRKVSREIIEFALLHDVKVIVIENLAGWKAKAGKKGTLMRQKFHLWCHQKIVEILSDRWAELGGNVQTINPKYTSAYAFDGSGKVKRNKKNYSLCVFPSGKQYNADLGASYNIGARYWYSVLIGDKYFSRVFVSKSSTNTLRTPVTLETLRSLKASGWK</sequence>
<accession>Q4BW52</accession>
<dbReference type="RefSeq" id="WP_007308064.1">
    <property type="nucleotide sequence ID" value="NZ_AADV02000177.1"/>
</dbReference>
<dbReference type="EMBL" id="AADV02000177">
    <property type="protein sequence ID" value="EAM48129.1"/>
    <property type="molecule type" value="Genomic_DNA"/>
</dbReference>
<dbReference type="GO" id="GO:0003677">
    <property type="term" value="F:DNA binding"/>
    <property type="evidence" value="ECO:0007669"/>
    <property type="project" value="UniProtKB-KW"/>
</dbReference>
<gene>
    <name evidence="2" type="ORF">CwatDRAFT_1002</name>
</gene>
<reference evidence="2" key="1">
    <citation type="submission" date="2004-02" db="EMBL/GenBank/DDBJ databases">
        <authorList>
            <consortium name="DOE Joint Genome Institute"/>
        </authorList>
    </citation>
    <scope>NUCLEOTIDE SEQUENCE [LARGE SCALE GENOMIC DNA]</scope>
    <source>
        <strain evidence="2">WH 8501</strain>
    </source>
</reference>
<reference evidence="2" key="2">
    <citation type="submission" date="2005-06" db="EMBL/GenBank/DDBJ databases">
        <title>Sequencing of the draft genome and assembly of Crocosphaera watsonii WH 8501.</title>
        <authorList>
            <consortium name="US DOE Joint Genome Institute (JGI-PGF)"/>
            <person name="Copeland A."/>
            <person name="Lucas S."/>
            <person name="Lapidus A."/>
            <person name="Barry K."/>
            <person name="Detter C."/>
            <person name="Glavina T."/>
            <person name="Hammon N."/>
            <person name="Israni S."/>
            <person name="Pitluck S."/>
            <person name="Richardson P."/>
        </authorList>
    </citation>
    <scope>NUCLEOTIDE SEQUENCE [LARGE SCALE GENOMIC DNA]</scope>
    <source>
        <strain evidence="2">WH 8501</strain>
    </source>
</reference>
<reference evidence="2" key="3">
    <citation type="submission" date="2016-12" db="EMBL/GenBank/DDBJ databases">
        <title>Annotation of the draft genome assembly of Crocosphaera watsonii WH 8501.</title>
        <authorList>
            <consortium name="US DOE Joint Genome Institute (JGI-ORNL)"/>
            <person name="Larimer F."/>
            <person name="Land M."/>
        </authorList>
    </citation>
    <scope>NUCLEOTIDE SEQUENCE</scope>
    <source>
        <strain evidence="2">WH 8501</strain>
    </source>
</reference>
<protein>
    <submittedName>
        <fullName evidence="2">Transposase, IS605 OrfB</fullName>
    </submittedName>
</protein>
<dbReference type="AlphaFoldDB" id="Q4BW52"/>
<keyword evidence="3" id="KW-1185">Reference proteome</keyword>
<evidence type="ECO:0000313" key="2">
    <source>
        <dbReference type="EMBL" id="EAM48129.1"/>
    </source>
</evidence>
<organism evidence="2 3">
    <name type="scientific">Crocosphaera watsonii WH 8501</name>
    <dbReference type="NCBI Taxonomy" id="165597"/>
    <lineage>
        <taxon>Bacteria</taxon>
        <taxon>Bacillati</taxon>
        <taxon>Cyanobacteriota</taxon>
        <taxon>Cyanophyceae</taxon>
        <taxon>Oscillatoriophycideae</taxon>
        <taxon>Chroococcales</taxon>
        <taxon>Aphanothecaceae</taxon>
        <taxon>Crocosphaera</taxon>
    </lineage>
</organism>
<keyword evidence="1" id="KW-0238">DNA-binding</keyword>
<evidence type="ECO:0000313" key="3">
    <source>
        <dbReference type="Proteomes" id="UP000003922"/>
    </source>
</evidence>
<dbReference type="NCBIfam" id="TIGR01766">
    <property type="entry name" value="IS200/IS605 family accessory protein TnpB-like domain"/>
    <property type="match status" value="1"/>
</dbReference>
<proteinExistence type="predicted"/>